<comment type="caution">
    <text evidence="10">The sequence shown here is derived from an EMBL/GenBank/DDBJ whole genome shotgun (WGS) entry which is preliminary data.</text>
</comment>
<keyword evidence="11" id="KW-1185">Reference proteome</keyword>
<dbReference type="Pfam" id="PF13087">
    <property type="entry name" value="AAA_12"/>
    <property type="match status" value="1"/>
</dbReference>
<dbReference type="SUPFAM" id="SSF52540">
    <property type="entry name" value="P-loop containing nucleoside triphosphate hydrolases"/>
    <property type="match status" value="1"/>
</dbReference>
<sequence length="1390" mass="151793">MTEAMSGDDRRGRVLRLLQFLHELVAARSTVVRDVGDHPSVLWLGDEWNLPVKSGAAPGGVVVEVRSTGPTADAYAQAAAMLDDLAERPESLEIVLAQGLLTVTDPSEPDTEPTLDEHLITQAVVAEHDHTAGVVTVRLAGDSVPRLHDGHLLTGLDGFDLGRSAAIADRLATVASAVAPGVDEILASWRSTVAGDAEGVSVSPRPALVLRDRGSSAVLAYYETMMASLRDSSADIPIGLAQLVEPIEAPERLERLAASGAMSAGELVEDALYPLPSNVEQRDILAQLGVDSGVVVEGPPGTGKTHTIANLMSALLAKGQRVLVVSEKAQALQVLRDKLPPELRELAVAITDVTKDGSASLAESVSAIAARKGSFQSRVATSEIKNLRSKRDQARAKREQTLREIWQLRESETEKHEWVAPGYSGTAAQIVRACQAVEDRFDWLPGPLDSVLPPLDTDEMSRLLTLLRERDDTWAQRLGQNLPDLENHLPDSVDLDAICARLRAQPHEKMTGNGSLLAILADVDSARLSAIKERCDRLAAAVREVRTFDAPMQEMTERLLSGSAAYLWNRVTQISAVIDEATRRDAEIGTHDVVVEPVVPGAAAVFDEAAQYLRSGGVWRSRFRKSPQQRAVEALGVTATVDGRPATDAASVQMVADHLGVLENVATVQAVLADVEVSVDTSGSRSAQLGRLVSLDSQLGWISELLTGRDALIRQLEAISPGGPRPKGIDEVEEVARQTGAIAATNDGVLARRELEECARSLAAETDQGPSVEGDALIAALTAGDIDAIKDARRAFTTARAERDRQGALDLLELRLKQKAPELHRVLTETADDPAWDARLRDLGDAWSWRRAYAWAQDRSDPDREARLAADLDAVEADIAHFTAGLAAAAAWRECLEQMTVTQVQALQSYRDHITNLGKGSGKHAERFRTAARSAMTQAQGAVPAWIMPISQVLSSIAPEQNSFDVVIVDEASQADITSLFLLWLAPRVIVVGDDRQCAPGGFAGAGLDDVFTKLDSYLHDVPQYMRDSLTPRSSLFSMLRTRFGHVVRLREHFRSMPEIIEYSSRQFYPDSPLVPVRQFGADRLPPLRSVYVSDAVATGDGSALTNLDEADALVAQVVECIGDERYDGLTFGVVVLQGQRQVDVITQKLRSAISVQEWHDRLLRVGTPPDFQGDERHVVFLSMVVSTDRNPVSLTRSESQRRFNVAASRAMEQLWLFHSVTSDDLRGNDLRYSLLTYLERTQKALVDPMPADVGIDERREPFESLFEQRIFCDVRDRGYHVNPKVSVNNRVIDLVVTGSDGRLAVECDGDEFTSTPEQARADMERERELRRCGWRFWRVRESEYLLDPDRALAGLWSELDARGVRPEAVTTGDGVAVAEPWEPIDLGSE</sequence>
<dbReference type="Proteomes" id="UP001597068">
    <property type="component" value="Unassembled WGS sequence"/>
</dbReference>
<protein>
    <submittedName>
        <fullName evidence="10">AAA domain-containing protein</fullName>
    </submittedName>
</protein>
<dbReference type="Gene3D" id="3.40.50.300">
    <property type="entry name" value="P-loop containing nucleotide triphosphate hydrolases"/>
    <property type="match status" value="3"/>
</dbReference>
<feature type="domain" description="DNA2/NAM7 helicase-like C-terminal" evidence="8">
    <location>
        <begin position="1034"/>
        <end position="1218"/>
    </location>
</feature>
<dbReference type="InterPro" id="IPR050534">
    <property type="entry name" value="Coronavir_polyprotein_1ab"/>
</dbReference>
<evidence type="ECO:0000256" key="1">
    <source>
        <dbReference type="ARBA" id="ARBA00007913"/>
    </source>
</evidence>
<proteinExistence type="inferred from homology"/>
<evidence type="ECO:0000256" key="2">
    <source>
        <dbReference type="ARBA" id="ARBA00022741"/>
    </source>
</evidence>
<feature type="domain" description="Restriction endonuclease type II-like" evidence="9">
    <location>
        <begin position="1267"/>
        <end position="1360"/>
    </location>
</feature>
<dbReference type="CDD" id="cd18808">
    <property type="entry name" value="SF1_C_Upf1"/>
    <property type="match status" value="1"/>
</dbReference>
<evidence type="ECO:0000259" key="8">
    <source>
        <dbReference type="Pfam" id="PF13087"/>
    </source>
</evidence>
<dbReference type="EMBL" id="JBHTIL010000006">
    <property type="protein sequence ID" value="MFD0928071.1"/>
    <property type="molecule type" value="Genomic_DNA"/>
</dbReference>
<name>A0ABW3GBU1_9NOCA</name>
<evidence type="ECO:0000259" key="7">
    <source>
        <dbReference type="Pfam" id="PF13086"/>
    </source>
</evidence>
<dbReference type="Gene3D" id="3.40.960.10">
    <property type="entry name" value="VSR Endonuclease"/>
    <property type="match status" value="1"/>
</dbReference>
<evidence type="ECO:0000256" key="3">
    <source>
        <dbReference type="ARBA" id="ARBA00022801"/>
    </source>
</evidence>
<dbReference type="InterPro" id="IPR041677">
    <property type="entry name" value="DNA2/NAM7_AAA_11"/>
</dbReference>
<dbReference type="InterPro" id="IPR049468">
    <property type="entry name" value="Restrct_endonuc-II-like_dom"/>
</dbReference>
<dbReference type="PANTHER" id="PTHR43788:SF8">
    <property type="entry name" value="DNA-BINDING PROTEIN SMUBP-2"/>
    <property type="match status" value="1"/>
</dbReference>
<dbReference type="Pfam" id="PF18741">
    <property type="entry name" value="MTES_1575"/>
    <property type="match status" value="1"/>
</dbReference>
<dbReference type="InterPro" id="IPR047187">
    <property type="entry name" value="SF1_C_Upf1"/>
</dbReference>
<gene>
    <name evidence="10" type="ORF">ACFQ04_20230</name>
</gene>
<reference evidence="11" key="1">
    <citation type="journal article" date="2019" name="Int. J. Syst. Evol. Microbiol.">
        <title>The Global Catalogue of Microorganisms (GCM) 10K type strain sequencing project: providing services to taxonomists for standard genome sequencing and annotation.</title>
        <authorList>
            <consortium name="The Broad Institute Genomics Platform"/>
            <consortium name="The Broad Institute Genome Sequencing Center for Infectious Disease"/>
            <person name="Wu L."/>
            <person name="Ma J."/>
        </authorList>
    </citation>
    <scope>NUCLEOTIDE SEQUENCE [LARGE SCALE GENOMIC DNA]</scope>
    <source>
        <strain evidence="11">CCUG 50873</strain>
    </source>
</reference>
<accession>A0ABW3GBU1</accession>
<evidence type="ECO:0000313" key="10">
    <source>
        <dbReference type="EMBL" id="MFD0928071.1"/>
    </source>
</evidence>
<keyword evidence="6" id="KW-0175">Coiled coil</keyword>
<evidence type="ECO:0000259" key="9">
    <source>
        <dbReference type="Pfam" id="PF18741"/>
    </source>
</evidence>
<organism evidence="10 11">
    <name type="scientific">Williamsia deligens</name>
    <dbReference type="NCBI Taxonomy" id="321325"/>
    <lineage>
        <taxon>Bacteria</taxon>
        <taxon>Bacillati</taxon>
        <taxon>Actinomycetota</taxon>
        <taxon>Actinomycetes</taxon>
        <taxon>Mycobacteriales</taxon>
        <taxon>Nocardiaceae</taxon>
        <taxon>Williamsia</taxon>
    </lineage>
</organism>
<evidence type="ECO:0000256" key="6">
    <source>
        <dbReference type="SAM" id="Coils"/>
    </source>
</evidence>
<dbReference type="RefSeq" id="WP_253648506.1">
    <property type="nucleotide sequence ID" value="NZ_BAAAMO010000004.1"/>
</dbReference>
<dbReference type="InterPro" id="IPR041679">
    <property type="entry name" value="DNA2/NAM7-like_C"/>
</dbReference>
<dbReference type="PANTHER" id="PTHR43788">
    <property type="entry name" value="DNA2/NAM7 HELICASE FAMILY MEMBER"/>
    <property type="match status" value="1"/>
</dbReference>
<comment type="similarity">
    <text evidence="1">Belongs to the DNA2/NAM7 helicase family.</text>
</comment>
<dbReference type="Pfam" id="PF13086">
    <property type="entry name" value="AAA_11"/>
    <property type="match status" value="1"/>
</dbReference>
<evidence type="ECO:0000256" key="4">
    <source>
        <dbReference type="ARBA" id="ARBA00022806"/>
    </source>
</evidence>
<keyword evidence="4" id="KW-0347">Helicase</keyword>
<evidence type="ECO:0000313" key="11">
    <source>
        <dbReference type="Proteomes" id="UP001597068"/>
    </source>
</evidence>
<feature type="domain" description="DNA2/NAM7 helicase helicase" evidence="7">
    <location>
        <begin position="278"/>
        <end position="406"/>
    </location>
</feature>
<feature type="coiled-coil region" evidence="6">
    <location>
        <begin position="377"/>
        <end position="411"/>
    </location>
</feature>
<evidence type="ECO:0000256" key="5">
    <source>
        <dbReference type="ARBA" id="ARBA00022840"/>
    </source>
</evidence>
<keyword evidence="5" id="KW-0067">ATP-binding</keyword>
<keyword evidence="2" id="KW-0547">Nucleotide-binding</keyword>
<keyword evidence="3" id="KW-0378">Hydrolase</keyword>
<dbReference type="InterPro" id="IPR027417">
    <property type="entry name" value="P-loop_NTPase"/>
</dbReference>